<evidence type="ECO:0000256" key="11">
    <source>
        <dbReference type="ARBA" id="ARBA00023098"/>
    </source>
</evidence>
<dbReference type="GO" id="GO:0005886">
    <property type="term" value="C:plasma membrane"/>
    <property type="evidence" value="ECO:0007669"/>
    <property type="project" value="TreeGrafter"/>
</dbReference>
<dbReference type="EMBL" id="CP162601">
    <property type="protein sequence ID" value="XDK26329.1"/>
    <property type="molecule type" value="Genomic_DNA"/>
</dbReference>
<dbReference type="PANTHER" id="PTHR42724:SF1">
    <property type="entry name" value="TETRAACYLDISACCHARIDE 4'-KINASE, MITOCHONDRIAL-RELATED"/>
    <property type="match status" value="1"/>
</dbReference>
<accession>A0AB39HE47</accession>
<keyword evidence="10 13" id="KW-0067">ATP-binding</keyword>
<dbReference type="GO" id="GO:0005524">
    <property type="term" value="F:ATP binding"/>
    <property type="evidence" value="ECO:0007669"/>
    <property type="project" value="UniProtKB-UniRule"/>
</dbReference>
<reference evidence="14" key="1">
    <citation type="submission" date="2024-07" db="EMBL/GenBank/DDBJ databases">
        <title>Genome Analysis of a Potential Novel Vibrio Species Secreting pH- and Thermo-stable Alginate Lyase and its Application in Producing Alginate Oligosaccharides.</title>
        <authorList>
            <person name="Huang H."/>
            <person name="Bao K."/>
        </authorList>
    </citation>
    <scope>NUCLEOTIDE SEQUENCE</scope>
    <source>
        <strain evidence="14">HB236076</strain>
    </source>
</reference>
<protein>
    <recommendedName>
        <fullName evidence="4 13">Tetraacyldisaccharide 4'-kinase</fullName>
        <ecNumber evidence="3 13">2.7.1.130</ecNumber>
    </recommendedName>
    <alternativeName>
        <fullName evidence="12 13">Lipid A 4'-kinase</fullName>
    </alternativeName>
</protein>
<name>A0AB39HE47_9VIBR</name>
<comment type="similarity">
    <text evidence="13">Belongs to the LpxK family.</text>
</comment>
<keyword evidence="5 13" id="KW-0444">Lipid biosynthesis</keyword>
<comment type="function">
    <text evidence="1 13">Transfers the gamma-phosphate of ATP to the 4'-position of a tetraacyldisaccharide 1-phosphate intermediate (termed DS-1-P) to form tetraacyldisaccharide 1,4'-bis-phosphate (lipid IVA).</text>
</comment>
<dbReference type="GO" id="GO:0009245">
    <property type="term" value="P:lipid A biosynthetic process"/>
    <property type="evidence" value="ECO:0007669"/>
    <property type="project" value="UniProtKB-UniRule"/>
</dbReference>
<dbReference type="HAMAP" id="MF_00409">
    <property type="entry name" value="LpxK"/>
    <property type="match status" value="1"/>
</dbReference>
<keyword evidence="6 13" id="KW-0441">Lipid A biosynthesis</keyword>
<dbReference type="SUPFAM" id="SSF52540">
    <property type="entry name" value="P-loop containing nucleoside triphosphate hydrolases"/>
    <property type="match status" value="1"/>
</dbReference>
<comment type="catalytic activity">
    <reaction evidence="13">
        <text>a lipid A disaccharide + ATP = a lipid IVA + ADP + H(+)</text>
        <dbReference type="Rhea" id="RHEA:67840"/>
        <dbReference type="ChEBI" id="CHEBI:15378"/>
        <dbReference type="ChEBI" id="CHEBI:30616"/>
        <dbReference type="ChEBI" id="CHEBI:176343"/>
        <dbReference type="ChEBI" id="CHEBI:176425"/>
        <dbReference type="ChEBI" id="CHEBI:456216"/>
        <dbReference type="EC" id="2.7.1.130"/>
    </reaction>
</comment>
<evidence type="ECO:0000256" key="10">
    <source>
        <dbReference type="ARBA" id="ARBA00022840"/>
    </source>
</evidence>
<dbReference type="PANTHER" id="PTHR42724">
    <property type="entry name" value="TETRAACYLDISACCHARIDE 4'-KINASE"/>
    <property type="match status" value="1"/>
</dbReference>
<evidence type="ECO:0000256" key="7">
    <source>
        <dbReference type="ARBA" id="ARBA00022679"/>
    </source>
</evidence>
<keyword evidence="8 13" id="KW-0547">Nucleotide-binding</keyword>
<dbReference type="RefSeq" id="WP_306101757.1">
    <property type="nucleotide sequence ID" value="NZ_CP162601.1"/>
</dbReference>
<evidence type="ECO:0000256" key="9">
    <source>
        <dbReference type="ARBA" id="ARBA00022777"/>
    </source>
</evidence>
<organism evidence="14">
    <name type="scientific">Vibrio sp. HB236076</name>
    <dbReference type="NCBI Taxonomy" id="3232307"/>
    <lineage>
        <taxon>Bacteria</taxon>
        <taxon>Pseudomonadati</taxon>
        <taxon>Pseudomonadota</taxon>
        <taxon>Gammaproteobacteria</taxon>
        <taxon>Vibrionales</taxon>
        <taxon>Vibrionaceae</taxon>
        <taxon>Vibrio</taxon>
    </lineage>
</organism>
<keyword evidence="7 13" id="KW-0808">Transferase</keyword>
<evidence type="ECO:0000313" key="14">
    <source>
        <dbReference type="EMBL" id="XDK26329.1"/>
    </source>
</evidence>
<evidence type="ECO:0000256" key="1">
    <source>
        <dbReference type="ARBA" id="ARBA00002274"/>
    </source>
</evidence>
<gene>
    <name evidence="13 14" type="primary">lpxK</name>
    <name evidence="14" type="ORF">AB0763_05625</name>
</gene>
<dbReference type="EC" id="2.7.1.130" evidence="3 13"/>
<dbReference type="GO" id="GO:0009029">
    <property type="term" value="F:lipid-A 4'-kinase activity"/>
    <property type="evidence" value="ECO:0007669"/>
    <property type="project" value="UniProtKB-UniRule"/>
</dbReference>
<evidence type="ECO:0000256" key="6">
    <source>
        <dbReference type="ARBA" id="ARBA00022556"/>
    </source>
</evidence>
<comment type="pathway">
    <text evidence="2 13">Glycolipid biosynthesis; lipid IV(A) biosynthesis; lipid IV(A) from (3R)-3-hydroxytetradecanoyl-[acyl-carrier-protein] and UDP-N-acetyl-alpha-D-glucosamine: step 6/6.</text>
</comment>
<evidence type="ECO:0000256" key="12">
    <source>
        <dbReference type="ARBA" id="ARBA00029757"/>
    </source>
</evidence>
<dbReference type="NCBIfam" id="TIGR00682">
    <property type="entry name" value="lpxK"/>
    <property type="match status" value="1"/>
</dbReference>
<sequence length="315" mass="34262">MFPLSQVFGLVSRRRRQSYQSGKKTPYRPPVPIVVVGNITAGGNGKTPVVIALVEALQQQGFCVGVVSRGYGGKSTSYPLLVQKSTSSLECGDEPKLIHERTKAHVAVAPKRAEAVKALLPLGVQVIITDDGLQHYALARDIELIVVDGQRRFGNGLLIPAGPMRESLSRLDDVDFVIANGAAEHGELAMTLEPGKAVNLVTGEQKPVDELPPLCAFAGIGHPPRFFSTLREQGAKLVASHGFADHKAYTEQDIIALENDASTLIMTEKDAVKCLSFARENWWYLPVTARFCASDHQKVMLKIQEVIKEYGPPLT</sequence>
<feature type="binding site" evidence="13">
    <location>
        <begin position="40"/>
        <end position="47"/>
    </location>
    <ligand>
        <name>ATP</name>
        <dbReference type="ChEBI" id="CHEBI:30616"/>
    </ligand>
</feature>
<evidence type="ECO:0000256" key="2">
    <source>
        <dbReference type="ARBA" id="ARBA00004870"/>
    </source>
</evidence>
<dbReference type="InterPro" id="IPR027417">
    <property type="entry name" value="P-loop_NTPase"/>
</dbReference>
<evidence type="ECO:0000256" key="8">
    <source>
        <dbReference type="ARBA" id="ARBA00022741"/>
    </source>
</evidence>
<dbReference type="Pfam" id="PF02606">
    <property type="entry name" value="LpxK"/>
    <property type="match status" value="1"/>
</dbReference>
<evidence type="ECO:0000256" key="3">
    <source>
        <dbReference type="ARBA" id="ARBA00012071"/>
    </source>
</evidence>
<dbReference type="AlphaFoldDB" id="A0AB39HE47"/>
<keyword evidence="11 13" id="KW-0443">Lipid metabolism</keyword>
<dbReference type="GO" id="GO:0009244">
    <property type="term" value="P:lipopolysaccharide core region biosynthetic process"/>
    <property type="evidence" value="ECO:0007669"/>
    <property type="project" value="TreeGrafter"/>
</dbReference>
<dbReference type="InterPro" id="IPR003758">
    <property type="entry name" value="LpxK"/>
</dbReference>
<keyword evidence="9 13" id="KW-0418">Kinase</keyword>
<evidence type="ECO:0000256" key="4">
    <source>
        <dbReference type="ARBA" id="ARBA00016436"/>
    </source>
</evidence>
<evidence type="ECO:0000256" key="5">
    <source>
        <dbReference type="ARBA" id="ARBA00022516"/>
    </source>
</evidence>
<dbReference type="KEGG" id="vih:AB0763_05625"/>
<evidence type="ECO:0000256" key="13">
    <source>
        <dbReference type="HAMAP-Rule" id="MF_00409"/>
    </source>
</evidence>
<proteinExistence type="inferred from homology"/>